<dbReference type="InterPro" id="IPR050624">
    <property type="entry name" value="HTH-type_Tx_Regulator"/>
</dbReference>
<keyword evidence="1 2" id="KW-0238">DNA-binding</keyword>
<dbReference type="Proteomes" id="UP001317001">
    <property type="component" value="Chromosome"/>
</dbReference>
<dbReference type="PROSITE" id="PS50977">
    <property type="entry name" value="HTH_TETR_2"/>
    <property type="match status" value="1"/>
</dbReference>
<dbReference type="PANTHER" id="PTHR43479">
    <property type="entry name" value="ACREF/ENVCD OPERON REPRESSOR-RELATED"/>
    <property type="match status" value="1"/>
</dbReference>
<dbReference type="Pfam" id="PF00440">
    <property type="entry name" value="TetR_N"/>
    <property type="match status" value="1"/>
</dbReference>
<sequence length="202" mass="23322">MKETVLKKSLELFTKNGFKSVTMDDIAKELGISKKTIYQHFSSKNDLVKATVDYVFESATNRMNSIAGNCETPIHEHFAMKNCIADMFGGNVKASTIYQFNKYYPKLAERIQKKKHENYDFTILRNLRDGVAQGYYRNDIDIDFVGKIFFASSTAFFNDEMFINLQSTQSIDELNYKFLEYHIRGIATPKGLEILEQLLQKS</sequence>
<dbReference type="InterPro" id="IPR009057">
    <property type="entry name" value="Homeodomain-like_sf"/>
</dbReference>
<dbReference type="Gene3D" id="1.10.357.10">
    <property type="entry name" value="Tetracycline Repressor, domain 2"/>
    <property type="match status" value="1"/>
</dbReference>
<dbReference type="InterPro" id="IPR036271">
    <property type="entry name" value="Tet_transcr_reg_TetR-rel_C_sf"/>
</dbReference>
<evidence type="ECO:0000256" key="2">
    <source>
        <dbReference type="PROSITE-ProRule" id="PRU00335"/>
    </source>
</evidence>
<evidence type="ECO:0000259" key="3">
    <source>
        <dbReference type="PROSITE" id="PS50977"/>
    </source>
</evidence>
<dbReference type="PRINTS" id="PR00455">
    <property type="entry name" value="HTHTETR"/>
</dbReference>
<dbReference type="Gene3D" id="1.10.10.60">
    <property type="entry name" value="Homeodomain-like"/>
    <property type="match status" value="1"/>
</dbReference>
<dbReference type="EMBL" id="CP102382">
    <property type="protein sequence ID" value="UUV20410.1"/>
    <property type="molecule type" value="Genomic_DNA"/>
</dbReference>
<feature type="DNA-binding region" description="H-T-H motif" evidence="2">
    <location>
        <begin position="22"/>
        <end position="41"/>
    </location>
</feature>
<feature type="domain" description="HTH tetR-type" evidence="3">
    <location>
        <begin position="1"/>
        <end position="59"/>
    </location>
</feature>
<dbReference type="InterPro" id="IPR001647">
    <property type="entry name" value="HTH_TetR"/>
</dbReference>
<proteinExistence type="predicted"/>
<protein>
    <submittedName>
        <fullName evidence="4">TetR/AcrR family transcriptional regulator</fullName>
    </submittedName>
</protein>
<reference evidence="4 5" key="1">
    <citation type="submission" date="2022-08" db="EMBL/GenBank/DDBJ databases">
        <title>Myroides zhujiangensis sp. nov., a novel bacterium isolated from sediment in the Pearl River Estuary.</title>
        <authorList>
            <person name="Cui L."/>
        </authorList>
    </citation>
    <scope>NUCLEOTIDE SEQUENCE [LARGE SCALE GENOMIC DNA]</scope>
    <source>
        <strain evidence="4 5">SCSIO 72103</strain>
    </source>
</reference>
<dbReference type="RefSeq" id="WP_257498312.1">
    <property type="nucleotide sequence ID" value="NZ_CP102382.1"/>
</dbReference>
<dbReference type="SUPFAM" id="SSF46689">
    <property type="entry name" value="Homeodomain-like"/>
    <property type="match status" value="1"/>
</dbReference>
<keyword evidence="5" id="KW-1185">Reference proteome</keyword>
<name>A0ABY5NPC6_9FLAO</name>
<organism evidence="4 5">
    <name type="scientific">Paenimyroides aestuarii</name>
    <dbReference type="NCBI Taxonomy" id="2968490"/>
    <lineage>
        <taxon>Bacteria</taxon>
        <taxon>Pseudomonadati</taxon>
        <taxon>Bacteroidota</taxon>
        <taxon>Flavobacteriia</taxon>
        <taxon>Flavobacteriales</taxon>
        <taxon>Flavobacteriaceae</taxon>
        <taxon>Paenimyroides</taxon>
    </lineage>
</organism>
<evidence type="ECO:0000313" key="4">
    <source>
        <dbReference type="EMBL" id="UUV20410.1"/>
    </source>
</evidence>
<evidence type="ECO:0000256" key="1">
    <source>
        <dbReference type="ARBA" id="ARBA00023125"/>
    </source>
</evidence>
<dbReference type="PANTHER" id="PTHR43479:SF11">
    <property type="entry name" value="ACREF_ENVCD OPERON REPRESSOR-RELATED"/>
    <property type="match status" value="1"/>
</dbReference>
<gene>
    <name evidence="4" type="ORF">NPX36_08520</name>
</gene>
<accession>A0ABY5NPC6</accession>
<evidence type="ECO:0000313" key="5">
    <source>
        <dbReference type="Proteomes" id="UP001317001"/>
    </source>
</evidence>
<dbReference type="SUPFAM" id="SSF48498">
    <property type="entry name" value="Tetracyclin repressor-like, C-terminal domain"/>
    <property type="match status" value="1"/>
</dbReference>